<name>A0A3D8QN37_9EURO</name>
<reference evidence="3 4" key="1">
    <citation type="journal article" date="2018" name="IMA Fungus">
        <title>IMA Genome-F 9: Draft genome sequence of Annulohypoxylon stygium, Aspergillus mulundensis, Berkeleyomyces basicola (syn. Thielaviopsis basicola), Ceratocystis smalleyi, two Cercospora beticola strains, Coleophoma cylindrospora, Fusarium fracticaudum, Phialophora cf. hyalina, and Morchella septimelata.</title>
        <authorList>
            <person name="Wingfield B.D."/>
            <person name="Bills G.F."/>
            <person name="Dong Y."/>
            <person name="Huang W."/>
            <person name="Nel W.J."/>
            <person name="Swalarsk-Parry B.S."/>
            <person name="Vaghefi N."/>
            <person name="Wilken P.M."/>
            <person name="An Z."/>
            <person name="de Beer Z.W."/>
            <person name="De Vos L."/>
            <person name="Chen L."/>
            <person name="Duong T.A."/>
            <person name="Gao Y."/>
            <person name="Hammerbacher A."/>
            <person name="Kikkert J.R."/>
            <person name="Li Y."/>
            <person name="Li H."/>
            <person name="Li K."/>
            <person name="Li Q."/>
            <person name="Liu X."/>
            <person name="Ma X."/>
            <person name="Naidoo K."/>
            <person name="Pethybridge S.J."/>
            <person name="Sun J."/>
            <person name="Steenkamp E.T."/>
            <person name="van der Nest M.A."/>
            <person name="van Wyk S."/>
            <person name="Wingfield M.J."/>
            <person name="Xiong C."/>
            <person name="Yue Q."/>
            <person name="Zhang X."/>
        </authorList>
    </citation>
    <scope>NUCLEOTIDE SEQUENCE [LARGE SCALE GENOMIC DNA]</scope>
    <source>
        <strain evidence="3 4">DSM 5745</strain>
    </source>
</reference>
<accession>A0A3D8QN37</accession>
<organism evidence="3 4">
    <name type="scientific">Aspergillus mulundensis</name>
    <dbReference type="NCBI Taxonomy" id="1810919"/>
    <lineage>
        <taxon>Eukaryota</taxon>
        <taxon>Fungi</taxon>
        <taxon>Dikarya</taxon>
        <taxon>Ascomycota</taxon>
        <taxon>Pezizomycotina</taxon>
        <taxon>Eurotiomycetes</taxon>
        <taxon>Eurotiomycetidae</taxon>
        <taxon>Eurotiales</taxon>
        <taxon>Aspergillaceae</taxon>
        <taxon>Aspergillus</taxon>
        <taxon>Aspergillus subgen. Nidulantes</taxon>
    </lineage>
</organism>
<keyword evidence="2" id="KW-1133">Transmembrane helix</keyword>
<keyword evidence="2" id="KW-0472">Membrane</keyword>
<sequence>MPTATSTIGWTLANVGPAPTTYSPAPSCTAGNTLIVGWDNPYESQWGINCNSVPDNCWPTPTASSLIDDIKTNEYIVPFYSPGLSCPSGWQAIGQIAHPTATDELVTSSGIYSVSQYPDFSSGDLIKVYNPEDAFGALLDPGETMFACCPSSFYTESYRTGCFSPLPSTPSTGCSTEYATRDVEVVTTPFLLNGTTTTAQLLLPMSTPPSSTLLPTTFSDVDEMDVYVLSSMGHIYLVHRPSDRDSQASASGTAAPTDASGSDAEATGTNAASALRAGEKFSWGQVTGVVGVLTLSLLAGMGLVLPW</sequence>
<dbReference type="OrthoDB" id="5429716at2759"/>
<feature type="transmembrane region" description="Helical" evidence="2">
    <location>
        <begin position="283"/>
        <end position="305"/>
    </location>
</feature>
<dbReference type="EMBL" id="PVWQ01000015">
    <property type="protein sequence ID" value="RDW63207.1"/>
    <property type="molecule type" value="Genomic_DNA"/>
</dbReference>
<evidence type="ECO:0000256" key="1">
    <source>
        <dbReference type="SAM" id="MobiDB-lite"/>
    </source>
</evidence>
<proteinExistence type="predicted"/>
<gene>
    <name evidence="3" type="ORF">DSM5745_10318</name>
</gene>
<keyword evidence="4" id="KW-1185">Reference proteome</keyword>
<evidence type="ECO:0000256" key="2">
    <source>
        <dbReference type="SAM" id="Phobius"/>
    </source>
</evidence>
<evidence type="ECO:0000313" key="4">
    <source>
        <dbReference type="Proteomes" id="UP000256690"/>
    </source>
</evidence>
<dbReference type="RefSeq" id="XP_026599396.1">
    <property type="nucleotide sequence ID" value="XM_026752334.1"/>
</dbReference>
<dbReference type="AlphaFoldDB" id="A0A3D8QN37"/>
<evidence type="ECO:0000313" key="3">
    <source>
        <dbReference type="EMBL" id="RDW63207.1"/>
    </source>
</evidence>
<keyword evidence="2" id="KW-0812">Transmembrane</keyword>
<feature type="region of interest" description="Disordered" evidence="1">
    <location>
        <begin position="244"/>
        <end position="266"/>
    </location>
</feature>
<dbReference type="GeneID" id="38120688"/>
<protein>
    <submittedName>
        <fullName evidence="3">Uncharacterized protein</fullName>
    </submittedName>
</protein>
<dbReference type="Proteomes" id="UP000256690">
    <property type="component" value="Unassembled WGS sequence"/>
</dbReference>
<comment type="caution">
    <text evidence="3">The sequence shown here is derived from an EMBL/GenBank/DDBJ whole genome shotgun (WGS) entry which is preliminary data.</text>
</comment>